<accession>A0A9D4ANW2</accession>
<evidence type="ECO:0000313" key="2">
    <source>
        <dbReference type="EMBL" id="KAH1169977.1"/>
    </source>
</evidence>
<feature type="region of interest" description="Disordered" evidence="1">
    <location>
        <begin position="1"/>
        <end position="36"/>
    </location>
</feature>
<comment type="caution">
    <text evidence="2">The sequence shown here is derived from an EMBL/GenBank/DDBJ whole genome shotgun (WGS) entry which is preliminary data.</text>
</comment>
<sequence length="103" mass="11826">MPWSQASQHGPVTLYPQRMEPKKASRSLGPESPSAHAKMHTVFQLSVMSATHVYKHWPRKETTPFLMQDTSRARKETGYYPYELPMMHRECSLDGRVHGAVTE</sequence>
<gene>
    <name evidence="2" type="ORF">KIL84_000962</name>
</gene>
<dbReference type="EMBL" id="JAHDVG010000484">
    <property type="protein sequence ID" value="KAH1169977.1"/>
    <property type="molecule type" value="Genomic_DNA"/>
</dbReference>
<reference evidence="2" key="1">
    <citation type="submission" date="2021-09" db="EMBL/GenBank/DDBJ databases">
        <title>The genome of Mauremys mutica provides insights into the evolution of semi-aquatic lifestyle.</title>
        <authorList>
            <person name="Gong S."/>
            <person name="Gao Y."/>
        </authorList>
    </citation>
    <scope>NUCLEOTIDE SEQUENCE</scope>
    <source>
        <strain evidence="2">MM-2020</strain>
        <tissue evidence="2">Muscle</tissue>
    </source>
</reference>
<dbReference type="AlphaFoldDB" id="A0A9D4ANW2"/>
<evidence type="ECO:0000256" key="1">
    <source>
        <dbReference type="SAM" id="MobiDB-lite"/>
    </source>
</evidence>
<evidence type="ECO:0000313" key="3">
    <source>
        <dbReference type="Proteomes" id="UP000827986"/>
    </source>
</evidence>
<feature type="compositionally biased region" description="Polar residues" evidence="1">
    <location>
        <begin position="1"/>
        <end position="10"/>
    </location>
</feature>
<dbReference type="Proteomes" id="UP000827986">
    <property type="component" value="Unassembled WGS sequence"/>
</dbReference>
<protein>
    <submittedName>
        <fullName evidence="2">Uncharacterized protein</fullName>
    </submittedName>
</protein>
<keyword evidence="3" id="KW-1185">Reference proteome</keyword>
<name>A0A9D4ANW2_9SAUR</name>
<organism evidence="2 3">
    <name type="scientific">Mauremys mutica</name>
    <name type="common">yellowpond turtle</name>
    <dbReference type="NCBI Taxonomy" id="74926"/>
    <lineage>
        <taxon>Eukaryota</taxon>
        <taxon>Metazoa</taxon>
        <taxon>Chordata</taxon>
        <taxon>Craniata</taxon>
        <taxon>Vertebrata</taxon>
        <taxon>Euteleostomi</taxon>
        <taxon>Archelosauria</taxon>
        <taxon>Testudinata</taxon>
        <taxon>Testudines</taxon>
        <taxon>Cryptodira</taxon>
        <taxon>Durocryptodira</taxon>
        <taxon>Testudinoidea</taxon>
        <taxon>Geoemydidae</taxon>
        <taxon>Geoemydinae</taxon>
        <taxon>Mauremys</taxon>
    </lineage>
</organism>
<proteinExistence type="predicted"/>